<evidence type="ECO:0000313" key="1">
    <source>
        <dbReference type="EMBL" id="SVB37480.1"/>
    </source>
</evidence>
<dbReference type="EMBL" id="UINC01039257">
    <property type="protein sequence ID" value="SVB37480.1"/>
    <property type="molecule type" value="Genomic_DNA"/>
</dbReference>
<dbReference type="SUPFAM" id="SSF46785">
    <property type="entry name" value="Winged helix' DNA-binding domain"/>
    <property type="match status" value="1"/>
</dbReference>
<gene>
    <name evidence="1" type="ORF">METZ01_LOCUS190334</name>
</gene>
<protein>
    <recommendedName>
        <fullName evidence="2">HTH arsR-type domain-containing protein</fullName>
    </recommendedName>
</protein>
<name>A0A382DG65_9ZZZZ</name>
<proteinExistence type="predicted"/>
<dbReference type="AlphaFoldDB" id="A0A382DG65"/>
<dbReference type="InterPro" id="IPR036388">
    <property type="entry name" value="WH-like_DNA-bd_sf"/>
</dbReference>
<reference evidence="1" key="1">
    <citation type="submission" date="2018-05" db="EMBL/GenBank/DDBJ databases">
        <authorList>
            <person name="Lanie J.A."/>
            <person name="Ng W.-L."/>
            <person name="Kazmierczak K.M."/>
            <person name="Andrzejewski T.M."/>
            <person name="Davidsen T.M."/>
            <person name="Wayne K.J."/>
            <person name="Tettelin H."/>
            <person name="Glass J.I."/>
            <person name="Rusch D."/>
            <person name="Podicherti R."/>
            <person name="Tsui H.-C.T."/>
            <person name="Winkler M.E."/>
        </authorList>
    </citation>
    <scope>NUCLEOTIDE SEQUENCE</scope>
</reference>
<dbReference type="Gene3D" id="1.10.10.10">
    <property type="entry name" value="Winged helix-like DNA-binding domain superfamily/Winged helix DNA-binding domain"/>
    <property type="match status" value="1"/>
</dbReference>
<evidence type="ECO:0008006" key="2">
    <source>
        <dbReference type="Google" id="ProtNLM"/>
    </source>
</evidence>
<accession>A0A382DG65</accession>
<organism evidence="1">
    <name type="scientific">marine metagenome</name>
    <dbReference type="NCBI Taxonomy" id="408172"/>
    <lineage>
        <taxon>unclassified sequences</taxon>
        <taxon>metagenomes</taxon>
        <taxon>ecological metagenomes</taxon>
    </lineage>
</organism>
<dbReference type="InterPro" id="IPR036390">
    <property type="entry name" value="WH_DNA-bd_sf"/>
</dbReference>
<sequence length="171" mass="19243">MTTKDKEKDLIKGLVEAAWQRLRSLVLTTAKYENFVRLGSSIMPESRKEGTTSWRSYDTSGDPKTLATDFSVMTLSQAFRPEHARLIMAIDSLEGVTPSSLANMLKREEFSVREQLSLLVQSGLVARNVDSGEYHLTEGGKTVVSLFSEMIKELTEIVKEELPKLNRTDEQ</sequence>